<name>A0A0F8ZE90_9ZZZZ</name>
<dbReference type="Gene3D" id="3.90.320.10">
    <property type="match status" value="1"/>
</dbReference>
<organism evidence="1">
    <name type="scientific">marine sediment metagenome</name>
    <dbReference type="NCBI Taxonomy" id="412755"/>
    <lineage>
        <taxon>unclassified sequences</taxon>
        <taxon>metagenomes</taxon>
        <taxon>ecological metagenomes</taxon>
    </lineage>
</organism>
<gene>
    <name evidence="1" type="ORF">LCGC14_3045350</name>
</gene>
<dbReference type="AlphaFoldDB" id="A0A0F8ZE90"/>
<feature type="non-terminal residue" evidence="1">
    <location>
        <position position="1"/>
    </location>
</feature>
<reference evidence="1" key="1">
    <citation type="journal article" date="2015" name="Nature">
        <title>Complex archaea that bridge the gap between prokaryotes and eukaryotes.</title>
        <authorList>
            <person name="Spang A."/>
            <person name="Saw J.H."/>
            <person name="Jorgensen S.L."/>
            <person name="Zaremba-Niedzwiedzka K."/>
            <person name="Martijn J."/>
            <person name="Lind A.E."/>
            <person name="van Eijk R."/>
            <person name="Schleper C."/>
            <person name="Guy L."/>
            <person name="Ettema T.J."/>
        </authorList>
    </citation>
    <scope>NUCLEOTIDE SEQUENCE</scope>
</reference>
<proteinExistence type="predicted"/>
<evidence type="ECO:0008006" key="2">
    <source>
        <dbReference type="Google" id="ProtNLM"/>
    </source>
</evidence>
<evidence type="ECO:0000313" key="1">
    <source>
        <dbReference type="EMBL" id="KKK58346.1"/>
    </source>
</evidence>
<protein>
    <recommendedName>
        <fullName evidence="2">PD-(D/E)XK endonuclease-like domain-containing protein</fullName>
    </recommendedName>
</protein>
<dbReference type="InterPro" id="IPR011604">
    <property type="entry name" value="PDDEXK-like_dom_sf"/>
</dbReference>
<sequence length="262" mass="30321">GSRWLHVLLDETLERQQKLWNPPRRWYRGSEAGDTCVRSMTLSVMGHSVPVPAKTKRIFRTGNAVEDANMQTMREAGIVIESKQKDKQHEIRYKDPPIVGHIDVMARKPTEDNKRLCGEIKSINSFGFKALPSEHDDPRVNMRNLMAKKPGYICQWNIYSGAPNLDLPEGFMLFEEKNVQSQLIYMLERDDDLLVEILERMRKGTKYILADPMLVAPIPKDRNPRGADEQCQRCSRKYLCMRLPDEGTTYDEVRRVDAEVRS</sequence>
<comment type="caution">
    <text evidence="1">The sequence shown here is derived from an EMBL/GenBank/DDBJ whole genome shotgun (WGS) entry which is preliminary data.</text>
</comment>
<accession>A0A0F8ZE90</accession>
<dbReference type="EMBL" id="LAZR01064030">
    <property type="protein sequence ID" value="KKK58346.1"/>
    <property type="molecule type" value="Genomic_DNA"/>
</dbReference>